<accession>A0A3N2R6Y2</accession>
<evidence type="ECO:0000256" key="1">
    <source>
        <dbReference type="SAM" id="MobiDB-lite"/>
    </source>
</evidence>
<feature type="region of interest" description="Disordered" evidence="1">
    <location>
        <begin position="115"/>
        <end position="145"/>
    </location>
</feature>
<dbReference type="Proteomes" id="UP000268016">
    <property type="component" value="Unassembled WGS sequence"/>
</dbReference>
<dbReference type="OrthoDB" id="7847197at2"/>
<protein>
    <recommendedName>
        <fullName evidence="5">HEAT repeat domain-containing protein</fullName>
    </recommendedName>
</protein>
<dbReference type="AlphaFoldDB" id="A0A3N2R6Y2"/>
<organism evidence="3 4">
    <name type="scientific">Histidinibacterium lentulum</name>
    <dbReference type="NCBI Taxonomy" id="2480588"/>
    <lineage>
        <taxon>Bacteria</taxon>
        <taxon>Pseudomonadati</taxon>
        <taxon>Pseudomonadota</taxon>
        <taxon>Alphaproteobacteria</taxon>
        <taxon>Rhodobacterales</taxon>
        <taxon>Paracoccaceae</taxon>
        <taxon>Histidinibacterium</taxon>
    </lineage>
</organism>
<proteinExistence type="predicted"/>
<sequence>MRVSAVILAGLLVSGSAVAQTVPVRSGWQAQFTRLVLTVPEGIGWQLGRSGADYLLVLEDRALIYDLDGVFDRIPGTRLAGLDGAAGTLRITLACDCHATAFLWRPDRLVIDLVDGPPPEGSPHETAVDPPGDEADETTAAAGSRAAAIALPPPAESDPFGYDALMPDPFRIRTEESERLSAAEEALIRSIARAASQGLLTTAADAAVTPPLPDSPRPAQPDPSAETPAPHEERQPGIAARTAIDRDLGEADPFSATDDRTDAACLPQSFFAFDTWGDATPFHAQLSEARRSLVGEFDRLAADSAADLARTYLYFGFGTEALGALALIDAPSEEHAVLAELSRLVDDLPGTTGLFAEQIGCRTPAALWALLGRAAIPARPEVDRNGVLQYFKTLPAPVQGQVAGRLAPLFLDAGDEDAAAILLDRAARSPATDPEDVMLAVADLAMHYGDPESSLQEMIDTARNDGRTGPEMLLRIFELSAETGTLVPRDLLDLASVLRFEHRGQPVVADLAAAEIRTHLLAGDHDRALATIEDERKRLPADRLEGLLSETLVAMAQDLDDVGFLERVLPDTPRPLTAEAENAVARRLIDLGLVSQAAQVMLTAPVRAAAQERRYLRAEIALALGEFARVDDLLAAMTDARATDLRAAALSAGGDYTEAYAVGAEAMSAADAAWRAGAWSRLAVSPDPELSRLSVLVIDRAEPDPVEPTPGAGPAAEAFEEPPTIAGGRALLAESAEARELLDTIIARFPAPADDPRQ</sequence>
<evidence type="ECO:0000256" key="2">
    <source>
        <dbReference type="SAM" id="SignalP"/>
    </source>
</evidence>
<feature type="region of interest" description="Disordered" evidence="1">
    <location>
        <begin position="207"/>
        <end position="237"/>
    </location>
</feature>
<keyword evidence="4" id="KW-1185">Reference proteome</keyword>
<feature type="signal peptide" evidence="2">
    <location>
        <begin position="1"/>
        <end position="19"/>
    </location>
</feature>
<feature type="chain" id="PRO_5018114078" description="HEAT repeat domain-containing protein" evidence="2">
    <location>
        <begin position="20"/>
        <end position="758"/>
    </location>
</feature>
<dbReference type="EMBL" id="RDRB01000003">
    <property type="protein sequence ID" value="ROU03240.1"/>
    <property type="molecule type" value="Genomic_DNA"/>
</dbReference>
<evidence type="ECO:0000313" key="4">
    <source>
        <dbReference type="Proteomes" id="UP000268016"/>
    </source>
</evidence>
<comment type="caution">
    <text evidence="3">The sequence shown here is derived from an EMBL/GenBank/DDBJ whole genome shotgun (WGS) entry which is preliminary data.</text>
</comment>
<keyword evidence="2" id="KW-0732">Signal</keyword>
<reference evidence="3 4" key="1">
    <citation type="submission" date="2018-10" db="EMBL/GenBank/DDBJ databases">
        <title>Histidinibacterium lentulum gen. nov., sp. nov., a marine bacterium from the culture broth of Picochlorum sp. 122.</title>
        <authorList>
            <person name="Wang G."/>
        </authorList>
    </citation>
    <scope>NUCLEOTIDE SEQUENCE [LARGE SCALE GENOMIC DNA]</scope>
    <source>
        <strain evidence="3 4">B17</strain>
    </source>
</reference>
<dbReference type="RefSeq" id="WP_123641788.1">
    <property type="nucleotide sequence ID" value="NZ_ML119083.1"/>
</dbReference>
<evidence type="ECO:0008006" key="5">
    <source>
        <dbReference type="Google" id="ProtNLM"/>
    </source>
</evidence>
<feature type="compositionally biased region" description="Pro residues" evidence="1">
    <location>
        <begin position="210"/>
        <end position="221"/>
    </location>
</feature>
<name>A0A3N2R6Y2_9RHOB</name>
<gene>
    <name evidence="3" type="ORF">EAT49_08100</name>
</gene>
<evidence type="ECO:0000313" key="3">
    <source>
        <dbReference type="EMBL" id="ROU03240.1"/>
    </source>
</evidence>